<dbReference type="AlphaFoldDB" id="A0A255ZCC1"/>
<reference evidence="9 10" key="1">
    <citation type="submission" date="2017-07" db="EMBL/GenBank/DDBJ databases">
        <title>Flavobacterium cyanobacteriorum sp. nov., isolated from cyanobacterial aggregates in a eutrophic lake.</title>
        <authorList>
            <person name="Cai H."/>
        </authorList>
    </citation>
    <scope>NUCLEOTIDE SEQUENCE [LARGE SCALE GENOMIC DNA]</scope>
    <source>
        <strain evidence="9 10">TH021</strain>
    </source>
</reference>
<evidence type="ECO:0000256" key="6">
    <source>
        <dbReference type="SAM" id="SignalP"/>
    </source>
</evidence>
<dbReference type="OrthoDB" id="630434at2"/>
<keyword evidence="5" id="KW-0998">Cell outer membrane</keyword>
<feature type="signal peptide" evidence="6">
    <location>
        <begin position="1"/>
        <end position="22"/>
    </location>
</feature>
<evidence type="ECO:0000256" key="2">
    <source>
        <dbReference type="ARBA" id="ARBA00006275"/>
    </source>
</evidence>
<gene>
    <name evidence="9" type="ORF">CHU92_05940</name>
</gene>
<evidence type="ECO:0000256" key="4">
    <source>
        <dbReference type="ARBA" id="ARBA00023136"/>
    </source>
</evidence>
<dbReference type="Pfam" id="PF14322">
    <property type="entry name" value="SusD-like_3"/>
    <property type="match status" value="1"/>
</dbReference>
<dbReference type="EMBL" id="NOXV01000227">
    <property type="protein sequence ID" value="OYQ38250.1"/>
    <property type="molecule type" value="Genomic_DNA"/>
</dbReference>
<dbReference type="PROSITE" id="PS51257">
    <property type="entry name" value="PROKAR_LIPOPROTEIN"/>
    <property type="match status" value="1"/>
</dbReference>
<evidence type="ECO:0000259" key="7">
    <source>
        <dbReference type="Pfam" id="PF07980"/>
    </source>
</evidence>
<comment type="subcellular location">
    <subcellularLocation>
        <location evidence="1">Cell outer membrane</location>
    </subcellularLocation>
</comment>
<dbReference type="RefSeq" id="WP_094413580.1">
    <property type="nucleotide sequence ID" value="NZ_NOXV01000227.1"/>
</dbReference>
<sequence>MNKLLKLTFLALLISAASCEDATDIIQESELGENNAFRNVDDLRSGLIGVYGSYNPDGGSSTVLFNDLFTDNIKKGLNNFGQGSDTFAFNMRPNNTFAGGIWGSRYATINFANRVLRAWDRIFPTLTNPDDIDKANEIKGQLLAFRALCHFELLQYYSPNYNRSSQGVIIMNFVPEITQVFPRNTVGEVFDFINDDLDDAIALIGDFSSLPDYRNDDTSQDIFYLGADAMRFLRARVFLYEGRYAEAETVAENLIADYPLAAAGAYFDMFNADTPSSELVFSLSRRQDDGGAAGLYYTNSVDRNGSPLYELSNQLLNLFAANDIRREVILLPEGATGSLIVGTDSPNNILLIGKYPGSADGELINDFKMFRSSELYLIKAECEARQGKFSEAETSIQTLRNVRLITGTAPTPSYASNLTLALVDILLERRKELAFEGHRYLDLKRLGAETNTGILRSNVDCASFDSSNCALLQGDYRFTLPIPTSELAPNPGITQNPNY</sequence>
<dbReference type="InterPro" id="IPR012944">
    <property type="entry name" value="SusD_RagB_dom"/>
</dbReference>
<dbReference type="InterPro" id="IPR011990">
    <property type="entry name" value="TPR-like_helical_dom_sf"/>
</dbReference>
<keyword evidence="3 6" id="KW-0732">Signal</keyword>
<keyword evidence="4" id="KW-0472">Membrane</keyword>
<name>A0A255ZCC1_9FLAO</name>
<evidence type="ECO:0000256" key="3">
    <source>
        <dbReference type="ARBA" id="ARBA00022729"/>
    </source>
</evidence>
<proteinExistence type="inferred from homology"/>
<organism evidence="9 10">
    <name type="scientific">Flavobacterium cyanobacteriorum</name>
    <dbReference type="NCBI Taxonomy" id="2022802"/>
    <lineage>
        <taxon>Bacteria</taxon>
        <taxon>Pseudomonadati</taxon>
        <taxon>Bacteroidota</taxon>
        <taxon>Flavobacteriia</taxon>
        <taxon>Flavobacteriales</taxon>
        <taxon>Flavobacteriaceae</taxon>
        <taxon>Flavobacterium</taxon>
    </lineage>
</organism>
<comment type="caution">
    <text evidence="9">The sequence shown here is derived from an EMBL/GenBank/DDBJ whole genome shotgun (WGS) entry which is preliminary data.</text>
</comment>
<evidence type="ECO:0000259" key="8">
    <source>
        <dbReference type="Pfam" id="PF14322"/>
    </source>
</evidence>
<protein>
    <recommendedName>
        <fullName evidence="11">RagB/SusD family nutrient uptake outer membrane protein</fullName>
    </recommendedName>
</protein>
<dbReference type="Proteomes" id="UP000216605">
    <property type="component" value="Unassembled WGS sequence"/>
</dbReference>
<dbReference type="InterPro" id="IPR033985">
    <property type="entry name" value="SusD-like_N"/>
</dbReference>
<dbReference type="SUPFAM" id="SSF48452">
    <property type="entry name" value="TPR-like"/>
    <property type="match status" value="1"/>
</dbReference>
<accession>A0A255ZCC1</accession>
<comment type="similarity">
    <text evidence="2">Belongs to the SusD family.</text>
</comment>
<feature type="domain" description="RagB/SusD" evidence="7">
    <location>
        <begin position="365"/>
        <end position="499"/>
    </location>
</feature>
<evidence type="ECO:0000313" key="9">
    <source>
        <dbReference type="EMBL" id="OYQ38250.1"/>
    </source>
</evidence>
<evidence type="ECO:0000256" key="5">
    <source>
        <dbReference type="ARBA" id="ARBA00023237"/>
    </source>
</evidence>
<keyword evidence="10" id="KW-1185">Reference proteome</keyword>
<feature type="chain" id="PRO_5012423050" description="RagB/SusD family nutrient uptake outer membrane protein" evidence="6">
    <location>
        <begin position="23"/>
        <end position="499"/>
    </location>
</feature>
<dbReference type="GO" id="GO:0009279">
    <property type="term" value="C:cell outer membrane"/>
    <property type="evidence" value="ECO:0007669"/>
    <property type="project" value="UniProtKB-SubCell"/>
</dbReference>
<feature type="domain" description="SusD-like N-terminal" evidence="8">
    <location>
        <begin position="96"/>
        <end position="208"/>
    </location>
</feature>
<dbReference type="Gene3D" id="1.25.40.390">
    <property type="match status" value="1"/>
</dbReference>
<evidence type="ECO:0008006" key="11">
    <source>
        <dbReference type="Google" id="ProtNLM"/>
    </source>
</evidence>
<evidence type="ECO:0000256" key="1">
    <source>
        <dbReference type="ARBA" id="ARBA00004442"/>
    </source>
</evidence>
<dbReference type="Pfam" id="PF07980">
    <property type="entry name" value="SusD_RagB"/>
    <property type="match status" value="1"/>
</dbReference>
<evidence type="ECO:0000313" key="10">
    <source>
        <dbReference type="Proteomes" id="UP000216605"/>
    </source>
</evidence>